<sequence length="537" mass="59803">MDVSGVKKAAAPETQRCRQWISAGGFMCSDRRSILILLKLYIIQGIPLGLRAVIPLIIYDKVSYSQLAYLSCTGLPFCLKLLWAPIVESVYCRRFGKRKSWIVPIQLICGILLIYGSIDKKIDSWVGDHGEPVNIVALTVYFTMLCMLMATQDIVVDGWALTILRPEMRVHASTCNTAGQALGINIAFVGFTVLNSRRFCLKLYGLWMWVVGLLGLESLPLTDEGVLNFQPFATLSGLTWFFGIVTILSTVLVIFIAEVDEQPVLVELPKITELRTKGHAGNVHTMQQVITKSYTLLLEIMELKPTRLLCRILLTYGFFYSAENPAELKLLEKGISKDLFAAVTPMMIPLEIMGPPFVGSYAMCTCTQQITMIMHKSSTTDVLYKGMCARLFSMVSYIGLVVMTGIYYAGESHGVLADACFYTFFLTVSIFRRLCCLIVSVSYMSLFAKVADPSIGGTYMTLLNTLANIGELLPRAIGLRLIDSLGHPDRKGADGLYIEVLLCVVAGIVFLPQYRKILNQLDSFDTNDWYVNKFALE</sequence>
<evidence type="ECO:0000256" key="4">
    <source>
        <dbReference type="ARBA" id="ARBA00023136"/>
    </source>
</evidence>
<proteinExistence type="predicted"/>
<reference evidence="6" key="2">
    <citation type="submission" date="2021-05" db="EMBL/GenBank/DDBJ databases">
        <authorList>
            <person name="Pain A."/>
        </authorList>
    </citation>
    <scope>NUCLEOTIDE SEQUENCE</scope>
    <source>
        <strain evidence="6">1802A</strain>
    </source>
</reference>
<keyword evidence="7" id="KW-1185">Reference proteome</keyword>
<accession>A0AAD9GJH2</accession>
<keyword evidence="4 5" id="KW-0472">Membrane</keyword>
<comment type="subcellular location">
    <subcellularLocation>
        <location evidence="1">Membrane</location>
        <topology evidence="1">Multi-pass membrane protein</topology>
    </subcellularLocation>
</comment>
<keyword evidence="2 5" id="KW-0812">Transmembrane</keyword>
<evidence type="ECO:0000313" key="6">
    <source>
        <dbReference type="EMBL" id="KAK1939689.1"/>
    </source>
</evidence>
<dbReference type="GO" id="GO:0008521">
    <property type="term" value="F:acetyl-CoA transmembrane transporter activity"/>
    <property type="evidence" value="ECO:0007669"/>
    <property type="project" value="InterPro"/>
</dbReference>
<dbReference type="SUPFAM" id="SSF103473">
    <property type="entry name" value="MFS general substrate transporter"/>
    <property type="match status" value="1"/>
</dbReference>
<reference evidence="6" key="1">
    <citation type="journal article" date="2014" name="Nucleic Acids Res.">
        <title>The evolutionary dynamics of variant antigen genes in Babesia reveal a history of genomic innovation underlying host-parasite interaction.</title>
        <authorList>
            <person name="Jackson A.P."/>
            <person name="Otto T.D."/>
            <person name="Darby A."/>
            <person name="Ramaprasad A."/>
            <person name="Xia D."/>
            <person name="Echaide I.E."/>
            <person name="Farber M."/>
            <person name="Gahlot S."/>
            <person name="Gamble J."/>
            <person name="Gupta D."/>
            <person name="Gupta Y."/>
            <person name="Jackson L."/>
            <person name="Malandrin L."/>
            <person name="Malas T.B."/>
            <person name="Moussa E."/>
            <person name="Nair M."/>
            <person name="Reid A.J."/>
            <person name="Sanders M."/>
            <person name="Sharma J."/>
            <person name="Tracey A."/>
            <person name="Quail M.A."/>
            <person name="Weir W."/>
            <person name="Wastling J.M."/>
            <person name="Hall N."/>
            <person name="Willadsen P."/>
            <person name="Lingelbach K."/>
            <person name="Shiels B."/>
            <person name="Tait A."/>
            <person name="Berriman M."/>
            <person name="Allred D.R."/>
            <person name="Pain A."/>
        </authorList>
    </citation>
    <scope>NUCLEOTIDE SEQUENCE</scope>
    <source>
        <strain evidence="6">1802A</strain>
    </source>
</reference>
<gene>
    <name evidence="6" type="ORF">X943_002329</name>
</gene>
<evidence type="ECO:0000256" key="5">
    <source>
        <dbReference type="SAM" id="Phobius"/>
    </source>
</evidence>
<dbReference type="InterPro" id="IPR004752">
    <property type="entry name" value="AmpG_permease/AT-1"/>
</dbReference>
<comment type="caution">
    <text evidence="6">The sequence shown here is derived from an EMBL/GenBank/DDBJ whole genome shotgun (WGS) entry which is preliminary data.</text>
</comment>
<feature type="transmembrane region" description="Helical" evidence="5">
    <location>
        <begin position="203"/>
        <end position="221"/>
    </location>
</feature>
<evidence type="ECO:0000313" key="7">
    <source>
        <dbReference type="Proteomes" id="UP001195914"/>
    </source>
</evidence>
<feature type="transmembrane region" description="Helical" evidence="5">
    <location>
        <begin position="99"/>
        <end position="118"/>
    </location>
</feature>
<feature type="transmembrane region" description="Helical" evidence="5">
    <location>
        <begin position="421"/>
        <end position="444"/>
    </location>
</feature>
<dbReference type="Pfam" id="PF13000">
    <property type="entry name" value="Acatn"/>
    <property type="match status" value="1"/>
</dbReference>
<dbReference type="EMBL" id="JAHBMH010000007">
    <property type="protein sequence ID" value="KAK1939689.1"/>
    <property type="molecule type" value="Genomic_DNA"/>
</dbReference>
<dbReference type="InterPro" id="IPR024371">
    <property type="entry name" value="AcetylCoA_trans_1-like"/>
</dbReference>
<protein>
    <submittedName>
        <fullName evidence="6">AcetylCoA transporter</fullName>
    </submittedName>
</protein>
<feature type="transmembrane region" description="Helical" evidence="5">
    <location>
        <begin position="391"/>
        <end position="409"/>
    </location>
</feature>
<evidence type="ECO:0000256" key="2">
    <source>
        <dbReference type="ARBA" id="ARBA00022692"/>
    </source>
</evidence>
<dbReference type="PANTHER" id="PTHR12778:SF9">
    <property type="entry name" value="ACETYL-COENZYME A TRANSPORTER 1"/>
    <property type="match status" value="1"/>
</dbReference>
<dbReference type="Proteomes" id="UP001195914">
    <property type="component" value="Unassembled WGS sequence"/>
</dbReference>
<dbReference type="PANTHER" id="PTHR12778">
    <property type="entry name" value="SOLUTE CARRIER FAMILY 33 ACETYL-COA TRANSPORTER -RELATED"/>
    <property type="match status" value="1"/>
</dbReference>
<dbReference type="AlphaFoldDB" id="A0AAD9GJH2"/>
<feature type="transmembrane region" description="Helical" evidence="5">
    <location>
        <begin position="64"/>
        <end position="87"/>
    </location>
</feature>
<evidence type="ECO:0000256" key="1">
    <source>
        <dbReference type="ARBA" id="ARBA00004141"/>
    </source>
</evidence>
<feature type="transmembrane region" description="Helical" evidence="5">
    <location>
        <begin position="233"/>
        <end position="257"/>
    </location>
</feature>
<feature type="transmembrane region" description="Helical" evidence="5">
    <location>
        <begin position="496"/>
        <end position="514"/>
    </location>
</feature>
<feature type="transmembrane region" description="Helical" evidence="5">
    <location>
        <begin position="36"/>
        <end position="58"/>
    </location>
</feature>
<dbReference type="GO" id="GO:0016020">
    <property type="term" value="C:membrane"/>
    <property type="evidence" value="ECO:0007669"/>
    <property type="project" value="UniProtKB-SubCell"/>
</dbReference>
<evidence type="ECO:0000256" key="3">
    <source>
        <dbReference type="ARBA" id="ARBA00022989"/>
    </source>
</evidence>
<organism evidence="6 7">
    <name type="scientific">Babesia divergens</name>
    <dbReference type="NCBI Taxonomy" id="32595"/>
    <lineage>
        <taxon>Eukaryota</taxon>
        <taxon>Sar</taxon>
        <taxon>Alveolata</taxon>
        <taxon>Apicomplexa</taxon>
        <taxon>Aconoidasida</taxon>
        <taxon>Piroplasmida</taxon>
        <taxon>Babesiidae</taxon>
        <taxon>Babesia</taxon>
    </lineage>
</organism>
<dbReference type="InterPro" id="IPR036259">
    <property type="entry name" value="MFS_trans_sf"/>
</dbReference>
<keyword evidence="3 5" id="KW-1133">Transmembrane helix</keyword>
<name>A0AAD9GJH2_BABDI</name>
<feature type="transmembrane region" description="Helical" evidence="5">
    <location>
        <begin position="138"/>
        <end position="161"/>
    </location>
</feature>
<dbReference type="GO" id="GO:0035348">
    <property type="term" value="P:acetyl-CoA transmembrane transport"/>
    <property type="evidence" value="ECO:0007669"/>
    <property type="project" value="InterPro"/>
</dbReference>